<protein>
    <submittedName>
        <fullName evidence="2">Uncharacterized protein</fullName>
    </submittedName>
</protein>
<sequence length="158" mass="16376">MTETSPTLAGSSSIAARTASGCTAPHSPRSDEGRLRALVLDRVVDDVEDGVVLDTADDDARAKGVRRTCRTERAGDGEVVRLGASGGEDDLARTGAEGRGDALTRLLDDPAGVAAGPVEAGGVAGERELLDHRLPGSGSHRRGRRVVEVGGHRMKSTR</sequence>
<dbReference type="STRING" id="1210046.B277_11110"/>
<accession>K1E5Z2</accession>
<gene>
    <name evidence="2" type="ORF">B277_11110</name>
</gene>
<organism evidence="2 3">
    <name type="scientific">Janibacter hoylei PVAS-1</name>
    <dbReference type="NCBI Taxonomy" id="1210046"/>
    <lineage>
        <taxon>Bacteria</taxon>
        <taxon>Bacillati</taxon>
        <taxon>Actinomycetota</taxon>
        <taxon>Actinomycetes</taxon>
        <taxon>Micrococcales</taxon>
        <taxon>Intrasporangiaceae</taxon>
        <taxon>Janibacter</taxon>
    </lineage>
</organism>
<feature type="region of interest" description="Disordered" evidence="1">
    <location>
        <begin position="1"/>
        <end position="33"/>
    </location>
</feature>
<proteinExistence type="predicted"/>
<dbReference type="PATRIC" id="fig|1210046.3.peg.2130"/>
<dbReference type="Proteomes" id="UP000004474">
    <property type="component" value="Unassembled WGS sequence"/>
</dbReference>
<dbReference type="AlphaFoldDB" id="K1E5Z2"/>
<evidence type="ECO:0000313" key="3">
    <source>
        <dbReference type="Proteomes" id="UP000004474"/>
    </source>
</evidence>
<reference evidence="2 3" key="1">
    <citation type="journal article" date="2012" name="J. Bacteriol.">
        <title>Genome Sequence of Janibacter hoylei MTCC8307, Isolated from the Stratospheric Air.</title>
        <authorList>
            <person name="Pawar S.P."/>
            <person name="Dhotre D.P."/>
            <person name="Shetty S.A."/>
            <person name="Chowdhury S.P."/>
            <person name="Chaudhari B.L."/>
            <person name="Shouche Y.S."/>
        </authorList>
    </citation>
    <scope>NUCLEOTIDE SEQUENCE [LARGE SCALE GENOMIC DNA]</scope>
    <source>
        <strain evidence="2 3">PVAS-1</strain>
    </source>
</reference>
<dbReference type="EMBL" id="ALWX01000048">
    <property type="protein sequence ID" value="EKA60782.1"/>
    <property type="molecule type" value="Genomic_DNA"/>
</dbReference>
<feature type="region of interest" description="Disordered" evidence="1">
    <location>
        <begin position="131"/>
        <end position="158"/>
    </location>
</feature>
<evidence type="ECO:0000256" key="1">
    <source>
        <dbReference type="SAM" id="MobiDB-lite"/>
    </source>
</evidence>
<comment type="caution">
    <text evidence="2">The sequence shown here is derived from an EMBL/GenBank/DDBJ whole genome shotgun (WGS) entry which is preliminary data.</text>
</comment>
<name>K1E5Z2_9MICO</name>
<feature type="compositionally biased region" description="Polar residues" evidence="1">
    <location>
        <begin position="1"/>
        <end position="15"/>
    </location>
</feature>
<evidence type="ECO:0000313" key="2">
    <source>
        <dbReference type="EMBL" id="EKA60782.1"/>
    </source>
</evidence>